<dbReference type="Proteomes" id="UP000585437">
    <property type="component" value="Unassembled WGS sequence"/>
</dbReference>
<proteinExistence type="predicted"/>
<evidence type="ECO:0000313" key="3">
    <source>
        <dbReference type="Proteomes" id="UP000585437"/>
    </source>
</evidence>
<dbReference type="EMBL" id="JACHBU010000001">
    <property type="protein sequence ID" value="MBB6507042.1"/>
    <property type="molecule type" value="Genomic_DNA"/>
</dbReference>
<accession>A0A7X0JHT2</accession>
<gene>
    <name evidence="2" type="ORF">F4695_000361</name>
</gene>
<evidence type="ECO:0000313" key="2">
    <source>
        <dbReference type="EMBL" id="MBB6507042.1"/>
    </source>
</evidence>
<feature type="signal peptide" evidence="1">
    <location>
        <begin position="1"/>
        <end position="31"/>
    </location>
</feature>
<keyword evidence="3" id="KW-1185">Reference proteome</keyword>
<feature type="chain" id="PRO_5031524825" description="Antifreeze protein" evidence="1">
    <location>
        <begin position="32"/>
        <end position="116"/>
    </location>
</feature>
<evidence type="ECO:0008006" key="4">
    <source>
        <dbReference type="Google" id="ProtNLM"/>
    </source>
</evidence>
<evidence type="ECO:0000256" key="1">
    <source>
        <dbReference type="SAM" id="SignalP"/>
    </source>
</evidence>
<comment type="caution">
    <text evidence="2">The sequence shown here is derived from an EMBL/GenBank/DDBJ whole genome shotgun (WGS) entry which is preliminary data.</text>
</comment>
<dbReference type="AlphaFoldDB" id="A0A7X0JHT2"/>
<reference evidence="2 3" key="1">
    <citation type="submission" date="2020-08" db="EMBL/GenBank/DDBJ databases">
        <title>The Agave Microbiome: Exploring the role of microbial communities in plant adaptations to desert environments.</title>
        <authorList>
            <person name="Partida-Martinez L.P."/>
        </authorList>
    </citation>
    <scope>NUCLEOTIDE SEQUENCE [LARGE SCALE GENOMIC DNA]</scope>
    <source>
        <strain evidence="2 3">AS3.12</strain>
    </source>
</reference>
<keyword evidence="1" id="KW-0732">Signal</keyword>
<protein>
    <recommendedName>
        <fullName evidence="4">Antifreeze protein</fullName>
    </recommendedName>
</protein>
<name>A0A7X0JHT2_9HYPH</name>
<sequence length="116" mass="13036">MTTITRLMAKAGLAALIALTGISASAPIAAAAGPEFVQYRERDWRPHHPPRYERPRHMRPVGCSPRLAERRAEAMGLRRTRVVDISRRSVTVVGVDRRGRDRVVFANVRGCPLIRR</sequence>
<organism evidence="2 3">
    <name type="scientific">Rhizobium soli</name>
    <dbReference type="NCBI Taxonomy" id="424798"/>
    <lineage>
        <taxon>Bacteria</taxon>
        <taxon>Pseudomonadati</taxon>
        <taxon>Pseudomonadota</taxon>
        <taxon>Alphaproteobacteria</taxon>
        <taxon>Hyphomicrobiales</taxon>
        <taxon>Rhizobiaceae</taxon>
        <taxon>Rhizobium/Agrobacterium group</taxon>
        <taxon>Rhizobium</taxon>
    </lineage>
</organism>